<dbReference type="KEGG" id="bcoh:BC6307_17945"/>
<proteinExistence type="predicted"/>
<reference evidence="1 2" key="1">
    <citation type="submission" date="2016-12" db="EMBL/GenBank/DDBJ databases">
        <title>The whole genome sequencing and assembly of Bacillus cohnii DSM 6307T strain.</title>
        <authorList>
            <person name="Lee Y.-J."/>
            <person name="Yi H."/>
            <person name="Bahn Y.-S."/>
            <person name="Kim J.F."/>
            <person name="Lee D.-W."/>
        </authorList>
    </citation>
    <scope>NUCLEOTIDE SEQUENCE [LARGE SCALE GENOMIC DNA]</scope>
    <source>
        <strain evidence="1 2">DSM 6307</strain>
    </source>
</reference>
<evidence type="ECO:0000313" key="2">
    <source>
        <dbReference type="Proteomes" id="UP000215224"/>
    </source>
</evidence>
<dbReference type="AlphaFoldDB" id="A0A223KU50"/>
<keyword evidence="2" id="KW-1185">Reference proteome</keyword>
<name>A0A223KU50_9BACI</name>
<dbReference type="EMBL" id="CP018866">
    <property type="protein sequence ID" value="AST93009.1"/>
    <property type="molecule type" value="Genomic_DNA"/>
</dbReference>
<accession>A0A223KU50</accession>
<gene>
    <name evidence="1" type="ORF">BC6307_17945</name>
</gene>
<sequence>MAYIDYTYYTNDYKGTTIDEDEFARLAERASEVIDQITGYKLKKSTSFEKFHSFVQEQVKKATAAQVEFYILSGGTDIAITGDDITGVAVGKFSYGGGNRSSGKEREPIADNLLDYLRPTGLLYSGIGVFDSAY</sequence>
<protein>
    <submittedName>
        <fullName evidence="1">Uncharacterized protein</fullName>
    </submittedName>
</protein>
<evidence type="ECO:0000313" key="1">
    <source>
        <dbReference type="EMBL" id="AST93009.1"/>
    </source>
</evidence>
<dbReference type="RefSeq" id="WP_066412444.1">
    <property type="nucleotide sequence ID" value="NZ_CP018866.1"/>
</dbReference>
<dbReference type="Proteomes" id="UP000215224">
    <property type="component" value="Chromosome"/>
</dbReference>
<dbReference type="STRING" id="1314751.GCA_001591425_00806"/>
<organism evidence="1 2">
    <name type="scientific">Sutcliffiella cohnii</name>
    <dbReference type="NCBI Taxonomy" id="33932"/>
    <lineage>
        <taxon>Bacteria</taxon>
        <taxon>Bacillati</taxon>
        <taxon>Bacillota</taxon>
        <taxon>Bacilli</taxon>
        <taxon>Bacillales</taxon>
        <taxon>Bacillaceae</taxon>
        <taxon>Sutcliffiella</taxon>
    </lineage>
</organism>